<comment type="similarity">
    <text evidence="8">Belongs to the MsrQ family.</text>
</comment>
<comment type="cofactor">
    <cofactor evidence="8">
        <name>heme b</name>
        <dbReference type="ChEBI" id="CHEBI:60344"/>
    </cofactor>
    <text evidence="8">Binds 1 heme b (iron(II)-protoporphyrin IX) group per subunit.</text>
</comment>
<keyword evidence="8" id="KW-1003">Cell membrane</keyword>
<dbReference type="STRING" id="1122938.SAMN05660772_01012"/>
<dbReference type="Pfam" id="PF01794">
    <property type="entry name" value="Ferric_reduct"/>
    <property type="match status" value="1"/>
</dbReference>
<evidence type="ECO:0000259" key="9">
    <source>
        <dbReference type="Pfam" id="PF01794"/>
    </source>
</evidence>
<evidence type="ECO:0000313" key="11">
    <source>
        <dbReference type="Proteomes" id="UP000192408"/>
    </source>
</evidence>
<keyword evidence="4 8" id="KW-0812">Transmembrane</keyword>
<dbReference type="GO" id="GO:0030091">
    <property type="term" value="P:protein repair"/>
    <property type="evidence" value="ECO:0007669"/>
    <property type="project" value="UniProtKB-UniRule"/>
</dbReference>
<evidence type="ECO:0000256" key="4">
    <source>
        <dbReference type="ARBA" id="ARBA00022692"/>
    </source>
</evidence>
<dbReference type="GO" id="GO:0009055">
    <property type="term" value="F:electron transfer activity"/>
    <property type="evidence" value="ECO:0007669"/>
    <property type="project" value="UniProtKB-UniRule"/>
</dbReference>
<feature type="transmembrane region" description="Helical" evidence="8">
    <location>
        <begin position="144"/>
        <end position="164"/>
    </location>
</feature>
<evidence type="ECO:0000256" key="3">
    <source>
        <dbReference type="ARBA" id="ARBA00022617"/>
    </source>
</evidence>
<evidence type="ECO:0000256" key="2">
    <source>
        <dbReference type="ARBA" id="ARBA00022448"/>
    </source>
</evidence>
<feature type="transmembrane region" description="Helical" evidence="8">
    <location>
        <begin position="170"/>
        <end position="189"/>
    </location>
</feature>
<dbReference type="RefSeq" id="WP_084257564.1">
    <property type="nucleotide sequence ID" value="NZ_FWWV01000035.1"/>
</dbReference>
<keyword evidence="8" id="KW-0479">Metal-binding</keyword>
<dbReference type="HAMAP" id="MF_01207">
    <property type="entry name" value="MsrQ"/>
    <property type="match status" value="1"/>
</dbReference>
<dbReference type="InterPro" id="IPR022837">
    <property type="entry name" value="MsrQ-like"/>
</dbReference>
<keyword evidence="8" id="KW-0288">FMN</keyword>
<name>A0A1W1V2L7_9PAST</name>
<sequence>MFTAVRLAIHGACLLPLLWLAYILHYQDIGLVFGADPIKELIHFFGLTALYIFSALFSLRILNRLFGKGRLLALHKTLGLWGLFWLVLHIAAYLALELAFDLTLFLSEILQRPYLLVGTLAFLLFLSVAISSIPFLHRKLAKNWFLLHQFSNLAIVFAVIHYYWSTKGNALQPLFFIALAVIILIWKFFSKALIAYKHKIR</sequence>
<feature type="transmembrane region" description="Helical" evidence="8">
    <location>
        <begin position="116"/>
        <end position="137"/>
    </location>
</feature>
<dbReference type="PANTHER" id="PTHR36964:SF1">
    <property type="entry name" value="PROTEIN-METHIONINE-SULFOXIDE REDUCTASE HEME-BINDING SUBUNIT MSRQ"/>
    <property type="match status" value="1"/>
</dbReference>
<dbReference type="AlphaFoldDB" id="A0A1W1V2L7"/>
<evidence type="ECO:0000256" key="5">
    <source>
        <dbReference type="ARBA" id="ARBA00022989"/>
    </source>
</evidence>
<dbReference type="EMBL" id="FWWV01000035">
    <property type="protein sequence ID" value="SMB87573.1"/>
    <property type="molecule type" value="Genomic_DNA"/>
</dbReference>
<keyword evidence="3 8" id="KW-0349">Heme</keyword>
<keyword evidence="6 8" id="KW-0408">Iron</keyword>
<keyword evidence="8" id="KW-0249">Electron transport</keyword>
<dbReference type="GO" id="GO:0005886">
    <property type="term" value="C:plasma membrane"/>
    <property type="evidence" value="ECO:0007669"/>
    <property type="project" value="UniProtKB-SubCell"/>
</dbReference>
<accession>A0A1W1V2L7</accession>
<keyword evidence="7 8" id="KW-0472">Membrane</keyword>
<keyword evidence="2 8" id="KW-0813">Transport</keyword>
<keyword evidence="8" id="KW-0285">Flavoprotein</keyword>
<dbReference type="GO" id="GO:0020037">
    <property type="term" value="F:heme binding"/>
    <property type="evidence" value="ECO:0007669"/>
    <property type="project" value="UniProtKB-UniRule"/>
</dbReference>
<evidence type="ECO:0000256" key="6">
    <source>
        <dbReference type="ARBA" id="ARBA00023004"/>
    </source>
</evidence>
<keyword evidence="5 8" id="KW-1133">Transmembrane helix</keyword>
<comment type="function">
    <text evidence="8">Part of the MsrPQ system that repairs oxidized periplasmic proteins containing methionine sulfoxide residues (Met-O), using respiratory chain electrons. Thus protects these proteins from oxidative-stress damage caused by reactive species of oxygen and chlorine generated by the host defense mechanisms. MsrPQ is essential for the maintenance of envelope integrity under bleach stress, rescuing a wide series of structurally unrelated periplasmic proteins from methionine oxidation. MsrQ provides electrons for reduction to the reductase catalytic subunit MsrP, using the quinone pool of the respiratory chain.</text>
</comment>
<organism evidence="10 11">
    <name type="scientific">Pasteurella testudinis DSM 23072</name>
    <dbReference type="NCBI Taxonomy" id="1122938"/>
    <lineage>
        <taxon>Bacteria</taxon>
        <taxon>Pseudomonadati</taxon>
        <taxon>Pseudomonadota</taxon>
        <taxon>Gammaproteobacteria</taxon>
        <taxon>Pasteurellales</taxon>
        <taxon>Pasteurellaceae</taxon>
        <taxon>Pasteurella</taxon>
    </lineage>
</organism>
<comment type="cofactor">
    <cofactor evidence="8">
        <name>FMN</name>
        <dbReference type="ChEBI" id="CHEBI:58210"/>
    </cofactor>
    <text evidence="8">Binds 1 FMN per subunit.</text>
</comment>
<dbReference type="InterPro" id="IPR013130">
    <property type="entry name" value="Fe3_Rdtase_TM_dom"/>
</dbReference>
<dbReference type="GO" id="GO:0016679">
    <property type="term" value="F:oxidoreductase activity, acting on diphenols and related substances as donors"/>
    <property type="evidence" value="ECO:0007669"/>
    <property type="project" value="TreeGrafter"/>
</dbReference>
<comment type="subcellular location">
    <subcellularLocation>
        <location evidence="8">Cell membrane</location>
        <topology evidence="8">Multi-pass membrane protein</topology>
    </subcellularLocation>
    <subcellularLocation>
        <location evidence="1">Membrane</location>
        <topology evidence="1">Multi-pass membrane protein</topology>
    </subcellularLocation>
</comment>
<comment type="subunit">
    <text evidence="8">Heterodimer of a catalytic subunit (MsrP) and a heme-binding subunit (MsrQ).</text>
</comment>
<evidence type="ECO:0000256" key="1">
    <source>
        <dbReference type="ARBA" id="ARBA00004141"/>
    </source>
</evidence>
<feature type="transmembrane region" description="Helical" evidence="8">
    <location>
        <begin position="7"/>
        <end position="24"/>
    </location>
</feature>
<dbReference type="GO" id="GO:0010181">
    <property type="term" value="F:FMN binding"/>
    <property type="evidence" value="ECO:0007669"/>
    <property type="project" value="UniProtKB-UniRule"/>
</dbReference>
<feature type="transmembrane region" description="Helical" evidence="8">
    <location>
        <begin position="78"/>
        <end position="96"/>
    </location>
</feature>
<gene>
    <name evidence="8" type="primary">msrQ</name>
    <name evidence="10" type="ORF">SAMN05660772_01012</name>
</gene>
<evidence type="ECO:0000256" key="7">
    <source>
        <dbReference type="ARBA" id="ARBA00023136"/>
    </source>
</evidence>
<keyword evidence="11" id="KW-1185">Reference proteome</keyword>
<feature type="transmembrane region" description="Helical" evidence="8">
    <location>
        <begin position="44"/>
        <end position="66"/>
    </location>
</feature>
<dbReference type="PANTHER" id="PTHR36964">
    <property type="entry name" value="PROTEIN-METHIONINE-SULFOXIDE REDUCTASE HEME-BINDING SUBUNIT MSRQ"/>
    <property type="match status" value="1"/>
</dbReference>
<proteinExistence type="inferred from homology"/>
<reference evidence="11" key="1">
    <citation type="submission" date="2017-04" db="EMBL/GenBank/DDBJ databases">
        <authorList>
            <person name="Varghese N."/>
            <person name="Submissions S."/>
        </authorList>
    </citation>
    <scope>NUCLEOTIDE SEQUENCE [LARGE SCALE GENOMIC DNA]</scope>
    <source>
        <strain evidence="11">DSM 23072</strain>
    </source>
</reference>
<evidence type="ECO:0000313" key="10">
    <source>
        <dbReference type="EMBL" id="SMB87573.1"/>
    </source>
</evidence>
<protein>
    <recommendedName>
        <fullName evidence="8">Protein-methionine-sulfoxide reductase heme-binding subunit MsrQ</fullName>
    </recommendedName>
    <alternativeName>
        <fullName evidence="8">Flavocytochrome MsrQ</fullName>
    </alternativeName>
</protein>
<evidence type="ECO:0000256" key="8">
    <source>
        <dbReference type="HAMAP-Rule" id="MF_01207"/>
    </source>
</evidence>
<dbReference type="GO" id="GO:0046872">
    <property type="term" value="F:metal ion binding"/>
    <property type="evidence" value="ECO:0007669"/>
    <property type="project" value="UniProtKB-KW"/>
</dbReference>
<feature type="domain" description="Ferric oxidoreductase" evidence="9">
    <location>
        <begin position="46"/>
        <end position="159"/>
    </location>
</feature>
<dbReference type="Proteomes" id="UP000192408">
    <property type="component" value="Unassembled WGS sequence"/>
</dbReference>